<evidence type="ECO:0000313" key="1">
    <source>
        <dbReference type="EMBL" id="KAI0507654.1"/>
    </source>
</evidence>
<organism evidence="1 2">
    <name type="scientific">Dendrobium nobile</name>
    <name type="common">Orchid</name>
    <dbReference type="NCBI Taxonomy" id="94219"/>
    <lineage>
        <taxon>Eukaryota</taxon>
        <taxon>Viridiplantae</taxon>
        <taxon>Streptophyta</taxon>
        <taxon>Embryophyta</taxon>
        <taxon>Tracheophyta</taxon>
        <taxon>Spermatophyta</taxon>
        <taxon>Magnoliopsida</taxon>
        <taxon>Liliopsida</taxon>
        <taxon>Asparagales</taxon>
        <taxon>Orchidaceae</taxon>
        <taxon>Epidendroideae</taxon>
        <taxon>Malaxideae</taxon>
        <taxon>Dendrobiinae</taxon>
        <taxon>Dendrobium</taxon>
    </lineage>
</organism>
<dbReference type="EMBL" id="JAGYWB010000010">
    <property type="protein sequence ID" value="KAI0507654.1"/>
    <property type="molecule type" value="Genomic_DNA"/>
</dbReference>
<reference evidence="1" key="1">
    <citation type="journal article" date="2022" name="Front. Genet.">
        <title>Chromosome-Scale Assembly of the Dendrobium nobile Genome Provides Insights Into the Molecular Mechanism of the Biosynthesis of the Medicinal Active Ingredient of Dendrobium.</title>
        <authorList>
            <person name="Xu Q."/>
            <person name="Niu S.-C."/>
            <person name="Li K.-L."/>
            <person name="Zheng P.-J."/>
            <person name="Zhang X.-J."/>
            <person name="Jia Y."/>
            <person name="Liu Y."/>
            <person name="Niu Y.-X."/>
            <person name="Yu L.-H."/>
            <person name="Chen D.-F."/>
            <person name="Zhang G.-Q."/>
        </authorList>
    </citation>
    <scope>NUCLEOTIDE SEQUENCE</scope>
    <source>
        <tissue evidence="1">Leaf</tissue>
    </source>
</reference>
<evidence type="ECO:0000313" key="2">
    <source>
        <dbReference type="Proteomes" id="UP000829196"/>
    </source>
</evidence>
<proteinExistence type="predicted"/>
<sequence length="49" mass="5653">MDKLPSVHKVGFRPRKSLVSEFNEASKETLFTDDPLRLTRTKLDQGNLH</sequence>
<dbReference type="Proteomes" id="UP000829196">
    <property type="component" value="Unassembled WGS sequence"/>
</dbReference>
<name>A0A8T3B9W4_DENNO</name>
<comment type="caution">
    <text evidence="1">The sequence shown here is derived from an EMBL/GenBank/DDBJ whole genome shotgun (WGS) entry which is preliminary data.</text>
</comment>
<accession>A0A8T3B9W4</accession>
<dbReference type="AlphaFoldDB" id="A0A8T3B9W4"/>
<keyword evidence="2" id="KW-1185">Reference proteome</keyword>
<protein>
    <submittedName>
        <fullName evidence="1">Uncharacterized protein</fullName>
    </submittedName>
</protein>
<gene>
    <name evidence="1" type="ORF">KFK09_013781</name>
</gene>